<keyword evidence="5" id="KW-0804">Transcription</keyword>
<evidence type="ECO:0000313" key="8">
    <source>
        <dbReference type="EMBL" id="CAI9755167.1"/>
    </source>
</evidence>
<keyword evidence="3" id="KW-0805">Transcription regulation</keyword>
<sequence>MRGSGEVNGVHYRGVRMMRCGKYVAEIRNPATKSTIWVGTYYTAVDAARVYDSAARRFHGAKSKNNFPTRRFHGTMQSFVHNENNNTHVESSPLDLTLAPMRNFPVEFCRQKRQFTAAPSHSRPTRFEIPPAAPQLGLHLSLSLISRGYGELQRIRAVEARRNALDLDLNRPPPEEVWRQWGLALK</sequence>
<accession>A0AAD1YUJ7</accession>
<dbReference type="GO" id="GO:0005634">
    <property type="term" value="C:nucleus"/>
    <property type="evidence" value="ECO:0007669"/>
    <property type="project" value="UniProtKB-SubCell"/>
</dbReference>
<name>A0AAD1YUJ7_9LAMI</name>
<dbReference type="GO" id="GO:0003700">
    <property type="term" value="F:DNA-binding transcription factor activity"/>
    <property type="evidence" value="ECO:0007669"/>
    <property type="project" value="InterPro"/>
</dbReference>
<dbReference type="InterPro" id="IPR001471">
    <property type="entry name" value="AP2/ERF_dom"/>
</dbReference>
<evidence type="ECO:0000256" key="3">
    <source>
        <dbReference type="ARBA" id="ARBA00023015"/>
    </source>
</evidence>
<keyword evidence="6" id="KW-0539">Nucleus</keyword>
<dbReference type="SUPFAM" id="SSF54171">
    <property type="entry name" value="DNA-binding domain"/>
    <property type="match status" value="1"/>
</dbReference>
<evidence type="ECO:0000256" key="4">
    <source>
        <dbReference type="ARBA" id="ARBA00023125"/>
    </source>
</evidence>
<dbReference type="Gene3D" id="3.30.730.10">
    <property type="entry name" value="AP2/ERF domain"/>
    <property type="match status" value="1"/>
</dbReference>
<evidence type="ECO:0000256" key="1">
    <source>
        <dbReference type="ARBA" id="ARBA00004123"/>
    </source>
</evidence>
<evidence type="ECO:0000256" key="2">
    <source>
        <dbReference type="ARBA" id="ARBA00022745"/>
    </source>
</evidence>
<dbReference type="PANTHER" id="PTHR31677">
    <property type="entry name" value="AP2 DOMAIN CLASS TRANSCRIPTION FACTOR"/>
    <property type="match status" value="1"/>
</dbReference>
<proteinExistence type="predicted"/>
<keyword evidence="9" id="KW-1185">Reference proteome</keyword>
<reference evidence="8" key="1">
    <citation type="submission" date="2023-05" db="EMBL/GenBank/DDBJ databases">
        <authorList>
            <person name="Huff M."/>
        </authorList>
    </citation>
    <scope>NUCLEOTIDE SEQUENCE</scope>
</reference>
<protein>
    <recommendedName>
        <fullName evidence="7">AP2/ERF domain-containing protein</fullName>
    </recommendedName>
</protein>
<comment type="subcellular location">
    <subcellularLocation>
        <location evidence="1">Nucleus</location>
    </subcellularLocation>
</comment>
<evidence type="ECO:0000313" key="9">
    <source>
        <dbReference type="Proteomes" id="UP000834106"/>
    </source>
</evidence>
<organism evidence="8 9">
    <name type="scientific">Fraxinus pennsylvanica</name>
    <dbReference type="NCBI Taxonomy" id="56036"/>
    <lineage>
        <taxon>Eukaryota</taxon>
        <taxon>Viridiplantae</taxon>
        <taxon>Streptophyta</taxon>
        <taxon>Embryophyta</taxon>
        <taxon>Tracheophyta</taxon>
        <taxon>Spermatophyta</taxon>
        <taxon>Magnoliopsida</taxon>
        <taxon>eudicotyledons</taxon>
        <taxon>Gunneridae</taxon>
        <taxon>Pentapetalae</taxon>
        <taxon>asterids</taxon>
        <taxon>lamiids</taxon>
        <taxon>Lamiales</taxon>
        <taxon>Oleaceae</taxon>
        <taxon>Oleeae</taxon>
        <taxon>Fraxinus</taxon>
    </lineage>
</organism>
<dbReference type="AlphaFoldDB" id="A0AAD1YUJ7"/>
<dbReference type="InterPro" id="IPR016177">
    <property type="entry name" value="DNA-bd_dom_sf"/>
</dbReference>
<dbReference type="GO" id="GO:0003677">
    <property type="term" value="F:DNA binding"/>
    <property type="evidence" value="ECO:0007669"/>
    <property type="project" value="UniProtKB-KW"/>
</dbReference>
<keyword evidence="4" id="KW-0238">DNA-binding</keyword>
<evidence type="ECO:0000256" key="6">
    <source>
        <dbReference type="ARBA" id="ARBA00023242"/>
    </source>
</evidence>
<gene>
    <name evidence="8" type="ORF">FPE_LOCUS2598</name>
</gene>
<dbReference type="InterPro" id="IPR036955">
    <property type="entry name" value="AP2/ERF_dom_sf"/>
</dbReference>
<dbReference type="GO" id="GO:0009873">
    <property type="term" value="P:ethylene-activated signaling pathway"/>
    <property type="evidence" value="ECO:0007669"/>
    <property type="project" value="UniProtKB-KW"/>
</dbReference>
<dbReference type="SMART" id="SM00380">
    <property type="entry name" value="AP2"/>
    <property type="match status" value="1"/>
</dbReference>
<dbReference type="EMBL" id="OU503036">
    <property type="protein sequence ID" value="CAI9755167.1"/>
    <property type="molecule type" value="Genomic_DNA"/>
</dbReference>
<evidence type="ECO:0000259" key="7">
    <source>
        <dbReference type="PROSITE" id="PS51032"/>
    </source>
</evidence>
<dbReference type="CDD" id="cd00018">
    <property type="entry name" value="AP2"/>
    <property type="match status" value="1"/>
</dbReference>
<dbReference type="Proteomes" id="UP000834106">
    <property type="component" value="Chromosome 1"/>
</dbReference>
<dbReference type="PROSITE" id="PS51032">
    <property type="entry name" value="AP2_ERF"/>
    <property type="match status" value="1"/>
</dbReference>
<feature type="domain" description="AP2/ERF" evidence="7">
    <location>
        <begin position="11"/>
        <end position="68"/>
    </location>
</feature>
<dbReference type="PANTHER" id="PTHR31677:SF228">
    <property type="entry name" value="ETHYLENE-RESPONSIVE TRANSCRIPTION FACTOR 10-RELATED"/>
    <property type="match status" value="1"/>
</dbReference>
<evidence type="ECO:0000256" key="5">
    <source>
        <dbReference type="ARBA" id="ARBA00023163"/>
    </source>
</evidence>
<keyword evidence="2" id="KW-0936">Ethylene signaling pathway</keyword>